<dbReference type="Proteomes" id="UP000005940">
    <property type="component" value="Plasmid pSTS1"/>
</dbReference>
<gene>
    <name evidence="3" type="ORF">STSU_000075</name>
</gene>
<keyword evidence="2" id="KW-0472">Membrane</keyword>
<evidence type="ECO:0000256" key="1">
    <source>
        <dbReference type="SAM" id="MobiDB-lite"/>
    </source>
</evidence>
<feature type="region of interest" description="Disordered" evidence="1">
    <location>
        <begin position="32"/>
        <end position="74"/>
    </location>
</feature>
<geneLocation type="plasmid" evidence="3 4">
    <name>pSTS1</name>
</geneLocation>
<keyword evidence="4" id="KW-1185">Reference proteome</keyword>
<dbReference type="EMBL" id="CP029157">
    <property type="protein sequence ID" value="QKM65784.1"/>
    <property type="molecule type" value="Genomic_DNA"/>
</dbReference>
<dbReference type="AlphaFoldDB" id="I2MT33"/>
<name>I2MT33_STRT9</name>
<feature type="transmembrane region" description="Helical" evidence="2">
    <location>
        <begin position="83"/>
        <end position="102"/>
    </location>
</feature>
<sequence>MGERLTGTTTVDTPEDPHVYSYRCEQCRTTWPATSRREAEAERKRHRDLVHTGGVPDGDSIQRPTRPPLPPQPPFLATPFRRAVSVTVAFGTLAIVTWFRFLA</sequence>
<protein>
    <submittedName>
        <fullName evidence="3">Uncharacterized protein</fullName>
    </submittedName>
</protein>
<keyword evidence="2" id="KW-1133">Transmembrane helix</keyword>
<evidence type="ECO:0000313" key="4">
    <source>
        <dbReference type="Proteomes" id="UP000005940"/>
    </source>
</evidence>
<dbReference type="RefSeq" id="WP_006351108.1">
    <property type="nucleotide sequence ID" value="NZ_CP029157.1"/>
</dbReference>
<accession>I2MT33</accession>
<evidence type="ECO:0000313" key="3">
    <source>
        <dbReference type="EMBL" id="QKM65784.1"/>
    </source>
</evidence>
<keyword evidence="2" id="KW-0812">Transmembrane</keyword>
<organism evidence="3 4">
    <name type="scientific">Streptomyces tsukubensis (strain DSM 42081 / NBRC 108919 / NRRL 18488 / 9993)</name>
    <dbReference type="NCBI Taxonomy" id="1114943"/>
    <lineage>
        <taxon>Bacteria</taxon>
        <taxon>Bacillati</taxon>
        <taxon>Actinomycetota</taxon>
        <taxon>Actinomycetes</taxon>
        <taxon>Kitasatosporales</taxon>
        <taxon>Streptomycetaceae</taxon>
        <taxon>Streptomyces</taxon>
    </lineage>
</organism>
<proteinExistence type="predicted"/>
<reference evidence="3 4" key="1">
    <citation type="journal article" date="2012" name="J. Bacteriol.">
        <title>Draft genome of Streptomyces tsukubaensis NRRL 18488, the producer of the clinically important immunosuppressant tacrolimus (FK506).</title>
        <authorList>
            <person name="Barreiro C."/>
            <person name="Prieto C."/>
            <person name="Sola-Landa A."/>
            <person name="Solera E."/>
            <person name="Martinez-Castro M."/>
            <person name="Perez-Redondo R."/>
            <person name="Garcia-Estrada C."/>
            <person name="Aparicio J.F."/>
            <person name="Fernandez-Martinez L.T."/>
            <person name="Santos-Aberturas J."/>
            <person name="Salehi-Najafabadi Z."/>
            <person name="Rodriguez-Garcia A."/>
            <person name="Tauch A."/>
            <person name="Martin J.F."/>
        </authorList>
    </citation>
    <scope>NUCLEOTIDE SEQUENCE [LARGE SCALE GENOMIC DNA]</scope>
    <source>
        <strain evidence="4">DSM 42081 / NBRC 108919 / NRRL 18488 / 9993</strain>
    </source>
</reference>
<keyword evidence="3" id="KW-0614">Plasmid</keyword>
<feature type="compositionally biased region" description="Pro residues" evidence="1">
    <location>
        <begin position="65"/>
        <end position="74"/>
    </location>
</feature>
<evidence type="ECO:0000256" key="2">
    <source>
        <dbReference type="SAM" id="Phobius"/>
    </source>
</evidence>